<feature type="compositionally biased region" description="Polar residues" evidence="4">
    <location>
        <begin position="877"/>
        <end position="887"/>
    </location>
</feature>
<feature type="compositionally biased region" description="Basic and acidic residues" evidence="4">
    <location>
        <begin position="314"/>
        <end position="327"/>
    </location>
</feature>
<dbReference type="PANTHER" id="PTHR24198">
    <property type="entry name" value="ANKYRIN REPEAT AND PROTEIN KINASE DOMAIN-CONTAINING PROTEIN"/>
    <property type="match status" value="1"/>
</dbReference>
<feature type="repeat" description="ANK" evidence="3">
    <location>
        <begin position="534"/>
        <end position="567"/>
    </location>
</feature>
<proteinExistence type="predicted"/>
<accession>A0AAU9XTM5</accession>
<feature type="repeat" description="ANK" evidence="3">
    <location>
        <begin position="635"/>
        <end position="667"/>
    </location>
</feature>
<evidence type="ECO:0000256" key="4">
    <source>
        <dbReference type="SAM" id="MobiDB-lite"/>
    </source>
</evidence>
<feature type="region of interest" description="Disordered" evidence="4">
    <location>
        <begin position="862"/>
        <end position="887"/>
    </location>
</feature>
<name>A0AAU9XTM5_9CNID</name>
<feature type="repeat" description="ANK" evidence="3">
    <location>
        <begin position="374"/>
        <end position="406"/>
    </location>
</feature>
<dbReference type="PANTHER" id="PTHR24198:SF165">
    <property type="entry name" value="ANKYRIN REPEAT-CONTAINING PROTEIN-RELATED"/>
    <property type="match status" value="1"/>
</dbReference>
<dbReference type="Pfam" id="PF12796">
    <property type="entry name" value="Ank_2"/>
    <property type="match status" value="3"/>
</dbReference>
<dbReference type="PROSITE" id="PS50297">
    <property type="entry name" value="ANK_REP_REGION"/>
    <property type="match status" value="5"/>
</dbReference>
<dbReference type="EMBL" id="CALNXJ010000067">
    <property type="protein sequence ID" value="CAH3158408.1"/>
    <property type="molecule type" value="Genomic_DNA"/>
</dbReference>
<dbReference type="InterPro" id="IPR036770">
    <property type="entry name" value="Ankyrin_rpt-contain_sf"/>
</dbReference>
<sequence length="887" mass="98882">MDVLGNDKRWLVTLVTSNKVVAPVLQDIVKQGMDKLYATLDNYLNGLPTPCSLQTLTYADVCHLAATPSPASSLKDLNFGNINNNSGVHGKTKTAYNYNVNSLVDLAKLYLPYYLAEFSAFDKSMDLNAALRLLGCRKYPVQVFVSSDPLHDIQPLADDVRDNVRNRGSHFKESDWTQIFFDQCFDKLKALLQYLPLLPAKKKELLDQLSAWKTEGFKRIVDNDVKDLLEKFQNVKLAAINDKLDDMPTREEHERVIEKLFSFHTSMMDRFDRMESLLRKVEHKLDGISVSAINQEGSKSVHSTESSVLSTDATSKETRQMSEENKNPESTCKLRAKIAKLSRRTLHKAAVSGRCDFIKVLLENGEDVDQMDEFSLTPLHLVAWYGQRGVAELLLKHGANVNAVDRFQKTALQKAERNNHRSIIELLLRNKASPSYNQPPSLLTLSRKAFLHVDAQSGFNRMQAAVFHGDYDTLCTATIYLGNVVQDMNLQKTGSQAKAFPGKTALEILLALQEKGEGNVKIEELYKMEVEKIDTLTELHLCKDNNDVEKAVEIVLNEGMDINIPGKSNRTPLLWASPSVSGEFIKTLIDLGADINAQRTDDNIAPLSLAADWNNYMAVDILLKHGGNVGVPSLSKTVGLHGCAESGFLSVSRLLIDSGCDINLRNNKGQTALYLAVKNKHKHIVKCLLERKADVNVKYNENASERIYLVRGKDRGKPAWHYVLVEKALLSLFLRQSNGSSLDVADFGFVLTSGWGKGPPEDAQKNINEMGAIFPDTQSRTVLHVASKSASLEIVDLLVKYKADINANDMDGFTPLHLAAMYGNIQVVKKLVETNADVNLKVDGKDAADLARMNEETEIEEYLKSKRSLPQRDSESRSALSQLAESQ</sequence>
<feature type="repeat" description="ANK" evidence="3">
    <location>
        <begin position="341"/>
        <end position="373"/>
    </location>
</feature>
<evidence type="ECO:0000256" key="1">
    <source>
        <dbReference type="ARBA" id="ARBA00022737"/>
    </source>
</evidence>
<comment type="caution">
    <text evidence="5">The sequence shown here is derived from an EMBL/GenBank/DDBJ whole genome shotgun (WGS) entry which is preliminary data.</text>
</comment>
<protein>
    <submittedName>
        <fullName evidence="5">Uncharacterized protein</fullName>
    </submittedName>
</protein>
<keyword evidence="1" id="KW-0677">Repeat</keyword>
<dbReference type="Gene3D" id="1.25.40.20">
    <property type="entry name" value="Ankyrin repeat-containing domain"/>
    <property type="match status" value="3"/>
</dbReference>
<dbReference type="AlphaFoldDB" id="A0AAU9XTM5"/>
<evidence type="ECO:0000313" key="5">
    <source>
        <dbReference type="EMBL" id="CAH3158408.1"/>
    </source>
</evidence>
<feature type="repeat" description="ANK" evidence="3">
    <location>
        <begin position="778"/>
        <end position="810"/>
    </location>
</feature>
<dbReference type="Proteomes" id="UP001159428">
    <property type="component" value="Unassembled WGS sequence"/>
</dbReference>
<evidence type="ECO:0000256" key="2">
    <source>
        <dbReference type="ARBA" id="ARBA00023043"/>
    </source>
</evidence>
<dbReference type="SUPFAM" id="SSF48403">
    <property type="entry name" value="Ankyrin repeat"/>
    <property type="match status" value="2"/>
</dbReference>
<evidence type="ECO:0000256" key="3">
    <source>
        <dbReference type="PROSITE-ProRule" id="PRU00023"/>
    </source>
</evidence>
<feature type="repeat" description="ANK" evidence="3">
    <location>
        <begin position="568"/>
        <end position="600"/>
    </location>
</feature>
<feature type="compositionally biased region" description="Polar residues" evidence="4">
    <location>
        <begin position="296"/>
        <end position="313"/>
    </location>
</feature>
<keyword evidence="2 3" id="KW-0040">ANK repeat</keyword>
<keyword evidence="6" id="KW-1185">Reference proteome</keyword>
<evidence type="ECO:0000313" key="6">
    <source>
        <dbReference type="Proteomes" id="UP001159428"/>
    </source>
</evidence>
<reference evidence="5 6" key="1">
    <citation type="submission" date="2022-05" db="EMBL/GenBank/DDBJ databases">
        <authorList>
            <consortium name="Genoscope - CEA"/>
            <person name="William W."/>
        </authorList>
    </citation>
    <scope>NUCLEOTIDE SEQUENCE [LARGE SCALE GENOMIC DNA]</scope>
</reference>
<feature type="repeat" description="ANK" evidence="3">
    <location>
        <begin position="811"/>
        <end position="843"/>
    </location>
</feature>
<feature type="repeat" description="ANK" evidence="3">
    <location>
        <begin position="668"/>
        <end position="700"/>
    </location>
</feature>
<dbReference type="PROSITE" id="PS50088">
    <property type="entry name" value="ANK_REPEAT"/>
    <property type="match status" value="8"/>
</dbReference>
<organism evidence="5 6">
    <name type="scientific">Pocillopora meandrina</name>
    <dbReference type="NCBI Taxonomy" id="46732"/>
    <lineage>
        <taxon>Eukaryota</taxon>
        <taxon>Metazoa</taxon>
        <taxon>Cnidaria</taxon>
        <taxon>Anthozoa</taxon>
        <taxon>Hexacorallia</taxon>
        <taxon>Scleractinia</taxon>
        <taxon>Astrocoeniina</taxon>
        <taxon>Pocilloporidae</taxon>
        <taxon>Pocillopora</taxon>
    </lineage>
</organism>
<dbReference type="SMART" id="SM00248">
    <property type="entry name" value="ANK"/>
    <property type="match status" value="11"/>
</dbReference>
<gene>
    <name evidence="5" type="ORF">PMEA_00030455</name>
</gene>
<dbReference type="InterPro" id="IPR002110">
    <property type="entry name" value="Ankyrin_rpt"/>
</dbReference>
<feature type="region of interest" description="Disordered" evidence="4">
    <location>
        <begin position="296"/>
        <end position="330"/>
    </location>
</feature>